<reference evidence="9 10" key="1">
    <citation type="submission" date="2024-04" db="EMBL/GenBank/DDBJ databases">
        <authorList>
            <consortium name="Genoscope - CEA"/>
            <person name="William W."/>
        </authorList>
    </citation>
    <scope>NUCLEOTIDE SEQUENCE [LARGE SCALE GENOMIC DNA]</scope>
</reference>
<feature type="compositionally biased region" description="Acidic residues" evidence="4">
    <location>
        <begin position="537"/>
        <end position="549"/>
    </location>
</feature>
<keyword evidence="3" id="KW-0378">Hydrolase</keyword>
<keyword evidence="5" id="KW-1133">Transmembrane helix</keyword>
<dbReference type="Pfam" id="PF14008">
    <property type="entry name" value="Metallophos_C"/>
    <property type="match status" value="1"/>
</dbReference>
<dbReference type="InterPro" id="IPR004843">
    <property type="entry name" value="Calcineurin-like_PHP"/>
</dbReference>
<dbReference type="CDD" id="cd00839">
    <property type="entry name" value="MPP_PAPs"/>
    <property type="match status" value="1"/>
</dbReference>
<organism evidence="9 10">
    <name type="scientific">Lymnaea stagnalis</name>
    <name type="common">Great pond snail</name>
    <name type="synonym">Helix stagnalis</name>
    <dbReference type="NCBI Taxonomy" id="6523"/>
    <lineage>
        <taxon>Eukaryota</taxon>
        <taxon>Metazoa</taxon>
        <taxon>Spiralia</taxon>
        <taxon>Lophotrochozoa</taxon>
        <taxon>Mollusca</taxon>
        <taxon>Gastropoda</taxon>
        <taxon>Heterobranchia</taxon>
        <taxon>Euthyneura</taxon>
        <taxon>Panpulmonata</taxon>
        <taxon>Hygrophila</taxon>
        <taxon>Lymnaeoidea</taxon>
        <taxon>Lymnaeidae</taxon>
        <taxon>Lymnaea</taxon>
    </lineage>
</organism>
<comment type="caution">
    <text evidence="9">The sequence shown here is derived from an EMBL/GenBank/DDBJ whole genome shotgun (WGS) entry which is preliminary data.</text>
</comment>
<keyword evidence="2" id="KW-0325">Glycoprotein</keyword>
<protein>
    <recommendedName>
        <fullName evidence="3">Purple acid phosphatase</fullName>
        <ecNumber evidence="3">3.1.3.2</ecNumber>
    </recommendedName>
</protein>
<dbReference type="GO" id="GO:0046872">
    <property type="term" value="F:metal ion binding"/>
    <property type="evidence" value="ECO:0007669"/>
    <property type="project" value="InterPro"/>
</dbReference>
<dbReference type="EMBL" id="CAXITT010000413">
    <property type="protein sequence ID" value="CAL1541090.1"/>
    <property type="molecule type" value="Genomic_DNA"/>
</dbReference>
<evidence type="ECO:0000256" key="4">
    <source>
        <dbReference type="SAM" id="MobiDB-lite"/>
    </source>
</evidence>
<dbReference type="InterPro" id="IPR008963">
    <property type="entry name" value="Purple_acid_Pase-like_N"/>
</dbReference>
<evidence type="ECO:0000259" key="6">
    <source>
        <dbReference type="Pfam" id="PF00149"/>
    </source>
</evidence>
<feature type="chain" id="PRO_5043086180" description="Purple acid phosphatase" evidence="3">
    <location>
        <begin position="23"/>
        <end position="562"/>
    </location>
</feature>
<comment type="catalytic activity">
    <reaction evidence="3">
        <text>a phosphate monoester + H2O = an alcohol + phosphate</text>
        <dbReference type="Rhea" id="RHEA:15017"/>
        <dbReference type="ChEBI" id="CHEBI:15377"/>
        <dbReference type="ChEBI" id="CHEBI:30879"/>
        <dbReference type="ChEBI" id="CHEBI:43474"/>
        <dbReference type="ChEBI" id="CHEBI:67140"/>
        <dbReference type="EC" id="3.1.3.2"/>
    </reaction>
</comment>
<proteinExistence type="inferred from homology"/>
<dbReference type="SUPFAM" id="SSF49363">
    <property type="entry name" value="Purple acid phosphatase, N-terminal domain"/>
    <property type="match status" value="1"/>
</dbReference>
<dbReference type="Gene3D" id="2.60.40.380">
    <property type="entry name" value="Purple acid phosphatase-like, N-terminal"/>
    <property type="match status" value="1"/>
</dbReference>
<dbReference type="PANTHER" id="PTHR45867">
    <property type="entry name" value="PURPLE ACID PHOSPHATASE"/>
    <property type="match status" value="1"/>
</dbReference>
<keyword evidence="1 3" id="KW-0732">Signal</keyword>
<evidence type="ECO:0000256" key="5">
    <source>
        <dbReference type="SAM" id="Phobius"/>
    </source>
</evidence>
<dbReference type="InterPro" id="IPR015914">
    <property type="entry name" value="PAPs_N"/>
</dbReference>
<sequence length="562" mass="62958">MCSMSIVQLIFSMVIVVWRVHGIDESSFEDTLEKCKPSQVHISYGRLTTEMVIMWSTAGQCSTAVKYGVDPWKLDQLASGESLMFNDNTVGLKVLHRVELRLLMPNKTYFYTPVSDEISGATNFFRTPASNGTPDVQLMIISDVNTTSTAIHRLLLEAQTGKYAALLHTGNIAMNLSTHGGLNGDNYMKLMEPAICSVPYMVSPGPAEVEEQETFSQYLHRFSMPETEWPISVDKMWYSVDIGPVHLISYSTEVFYTKDGRYASMQHDWLIKDLKLANLNRKNTPWVVAFGHKPLYCTYEDPELFCNKKISKVKSGLEDIFYHYGVDIIIQSYGGAYERTFPMYKGVQVSDNYTDPLGPVHIICGGASQFNIDYNFTEPAPAWSAFRLSNDTMLTYGRLNIVNGSILDYEQVNIKDGSIVDSLRIVQGNHGQFSTASLPPNVSAEIDKEIVDAGGKPGILNIEEINVTTPKSKIAELLEGDNRNRIIIGASCGGFFLLVIIAVVATKKCRRKSKVARRWEQMDINYGKKFYSKAPDKDEDNDFEIDMSDGTEPTRKLLNAAD</sequence>
<evidence type="ECO:0000256" key="1">
    <source>
        <dbReference type="ARBA" id="ARBA00022729"/>
    </source>
</evidence>
<evidence type="ECO:0000256" key="3">
    <source>
        <dbReference type="RuleBase" id="RU361203"/>
    </source>
</evidence>
<evidence type="ECO:0000259" key="8">
    <source>
        <dbReference type="Pfam" id="PF16656"/>
    </source>
</evidence>
<feature type="domain" description="Calcineurin-like phosphoesterase" evidence="6">
    <location>
        <begin position="139"/>
        <end position="330"/>
    </location>
</feature>
<dbReference type="GO" id="GO:0003993">
    <property type="term" value="F:acid phosphatase activity"/>
    <property type="evidence" value="ECO:0007669"/>
    <property type="project" value="UniProtKB-EC"/>
</dbReference>
<comment type="similarity">
    <text evidence="3">Belongs to the metallophosphoesterase superfamily. Purple acid phosphatase family.</text>
</comment>
<feature type="domain" description="Purple acid phosphatase N-terminal" evidence="8">
    <location>
        <begin position="37"/>
        <end position="127"/>
    </location>
</feature>
<dbReference type="InterPro" id="IPR025733">
    <property type="entry name" value="PAPs_C"/>
</dbReference>
<feature type="region of interest" description="Disordered" evidence="4">
    <location>
        <begin position="531"/>
        <end position="562"/>
    </location>
</feature>
<dbReference type="InterPro" id="IPR029052">
    <property type="entry name" value="Metallo-depent_PP-like"/>
</dbReference>
<feature type="signal peptide" evidence="3">
    <location>
        <begin position="1"/>
        <end position="22"/>
    </location>
</feature>
<dbReference type="Pfam" id="PF00149">
    <property type="entry name" value="Metallophos"/>
    <property type="match status" value="1"/>
</dbReference>
<accession>A0AAV2I3C3</accession>
<dbReference type="Gene3D" id="3.60.21.10">
    <property type="match status" value="1"/>
</dbReference>
<evidence type="ECO:0000259" key="7">
    <source>
        <dbReference type="Pfam" id="PF14008"/>
    </source>
</evidence>
<keyword evidence="5" id="KW-0472">Membrane</keyword>
<keyword evidence="5" id="KW-0812">Transmembrane</keyword>
<keyword evidence="10" id="KW-1185">Reference proteome</keyword>
<evidence type="ECO:0000256" key="2">
    <source>
        <dbReference type="ARBA" id="ARBA00023180"/>
    </source>
</evidence>
<dbReference type="EC" id="3.1.3.2" evidence="3"/>
<evidence type="ECO:0000313" key="10">
    <source>
        <dbReference type="Proteomes" id="UP001497497"/>
    </source>
</evidence>
<dbReference type="AlphaFoldDB" id="A0AAV2I3C3"/>
<dbReference type="SUPFAM" id="SSF56300">
    <property type="entry name" value="Metallo-dependent phosphatases"/>
    <property type="match status" value="1"/>
</dbReference>
<feature type="transmembrane region" description="Helical" evidence="5">
    <location>
        <begin position="486"/>
        <end position="505"/>
    </location>
</feature>
<dbReference type="InterPro" id="IPR041792">
    <property type="entry name" value="MPP_PAP"/>
</dbReference>
<evidence type="ECO:0000313" key="9">
    <source>
        <dbReference type="EMBL" id="CAL1541090.1"/>
    </source>
</evidence>
<dbReference type="Pfam" id="PF16656">
    <property type="entry name" value="Pur_ac_phosph_N"/>
    <property type="match status" value="1"/>
</dbReference>
<dbReference type="Proteomes" id="UP001497497">
    <property type="component" value="Unassembled WGS sequence"/>
</dbReference>
<name>A0AAV2I3C3_LYMST</name>
<feature type="domain" description="Purple acid phosphatase C-terminal" evidence="7">
    <location>
        <begin position="358"/>
        <end position="422"/>
    </location>
</feature>
<gene>
    <name evidence="9" type="ORF">GSLYS_00014732001</name>
</gene>